<dbReference type="RefSeq" id="WP_310901759.1">
    <property type="nucleotide sequence ID" value="NZ_JAMQOS010000007.1"/>
</dbReference>
<organism evidence="8 9">
    <name type="scientific">Haloarcula onubensis</name>
    <dbReference type="NCBI Taxonomy" id="2950539"/>
    <lineage>
        <taxon>Archaea</taxon>
        <taxon>Methanobacteriati</taxon>
        <taxon>Methanobacteriota</taxon>
        <taxon>Stenosarchaea group</taxon>
        <taxon>Halobacteria</taxon>
        <taxon>Halobacteriales</taxon>
        <taxon>Haloarculaceae</taxon>
        <taxon>Haloarcula</taxon>
    </lineage>
</organism>
<sequence>MSLLGAAFWLLVLVAGVSVAHWGADKLAHPVKKLRQRWALGGTAGGAIVGLAVAMPEVSLTASSVVQGASDIGLGLMVGTNVISLPLLTTIAYVASRPNESPADGENDVSVGDPGRAQRTADADTESSRHALYIDSSAATVVVLPYVAVVSLVALLTLPAPWRGLQPVDGWIMLGAYAVFLTQSVVRGRADADPADPDWSRTEFGLALAGLVTIVVAASFIVRSTDHLAAALGVSDLVGGLFVTAPLGLAPEAFGTWSVVRSGQVTAGSIDVFTDAAATMTLGFFPLAVVGLPIHNFRLYWVSLAFAVGLPAVFAALLYWQRHGYGLERWQVLFYDGLYLLYLAVVVGWVLPH</sequence>
<keyword evidence="3 6" id="KW-1133">Transmembrane helix</keyword>
<feature type="transmembrane region" description="Helical" evidence="6">
    <location>
        <begin position="229"/>
        <end position="250"/>
    </location>
</feature>
<proteinExistence type="predicted"/>
<feature type="transmembrane region" description="Helical" evidence="6">
    <location>
        <begin position="36"/>
        <end position="60"/>
    </location>
</feature>
<dbReference type="Pfam" id="PF01699">
    <property type="entry name" value="Na_Ca_ex"/>
    <property type="match status" value="2"/>
</dbReference>
<feature type="transmembrane region" description="Helical" evidence="6">
    <location>
        <begin position="299"/>
        <end position="320"/>
    </location>
</feature>
<evidence type="ECO:0000256" key="3">
    <source>
        <dbReference type="ARBA" id="ARBA00022989"/>
    </source>
</evidence>
<feature type="transmembrane region" description="Helical" evidence="6">
    <location>
        <begin position="206"/>
        <end position="222"/>
    </location>
</feature>
<dbReference type="Gene3D" id="1.20.1420.30">
    <property type="entry name" value="NCX, central ion-binding region"/>
    <property type="match status" value="1"/>
</dbReference>
<evidence type="ECO:0000256" key="4">
    <source>
        <dbReference type="ARBA" id="ARBA00023136"/>
    </source>
</evidence>
<reference evidence="8 9" key="1">
    <citation type="submission" date="2022-06" db="EMBL/GenBank/DDBJ databases">
        <title>Halomicroarcula sp. a new haloarchaeum isolate from saline soil.</title>
        <authorList>
            <person name="Strakova D."/>
            <person name="Galisteo C."/>
            <person name="Sanchez-Porro C."/>
            <person name="Ventosa A."/>
        </authorList>
    </citation>
    <scope>NUCLEOTIDE SEQUENCE [LARGE SCALE GENOMIC DNA]</scope>
    <source>
        <strain evidence="8 9">S3CR25-11</strain>
    </source>
</reference>
<dbReference type="Proteomes" id="UP001268864">
    <property type="component" value="Unassembled WGS sequence"/>
</dbReference>
<protein>
    <recommendedName>
        <fullName evidence="7">Sodium/calcium exchanger membrane region domain-containing protein</fullName>
    </recommendedName>
</protein>
<evidence type="ECO:0000256" key="6">
    <source>
        <dbReference type="SAM" id="Phobius"/>
    </source>
</evidence>
<feature type="transmembrane region" description="Helical" evidence="6">
    <location>
        <begin position="270"/>
        <end position="292"/>
    </location>
</feature>
<keyword evidence="9" id="KW-1185">Reference proteome</keyword>
<feature type="transmembrane region" description="Helical" evidence="6">
    <location>
        <begin position="138"/>
        <end position="158"/>
    </location>
</feature>
<comment type="caution">
    <text evidence="8">The sequence shown here is derived from an EMBL/GenBank/DDBJ whole genome shotgun (WGS) entry which is preliminary data.</text>
</comment>
<evidence type="ECO:0000313" key="9">
    <source>
        <dbReference type="Proteomes" id="UP001268864"/>
    </source>
</evidence>
<gene>
    <name evidence="8" type="ORF">NDI86_17995</name>
</gene>
<keyword evidence="4 6" id="KW-0472">Membrane</keyword>
<evidence type="ECO:0000256" key="2">
    <source>
        <dbReference type="ARBA" id="ARBA00022692"/>
    </source>
</evidence>
<feature type="domain" description="Sodium/calcium exchanger membrane region" evidence="7">
    <location>
        <begin position="204"/>
        <end position="347"/>
    </location>
</feature>
<comment type="subcellular location">
    <subcellularLocation>
        <location evidence="1">Membrane</location>
        <topology evidence="1">Multi-pass membrane protein</topology>
    </subcellularLocation>
</comment>
<evidence type="ECO:0000256" key="1">
    <source>
        <dbReference type="ARBA" id="ARBA00004141"/>
    </source>
</evidence>
<dbReference type="InterPro" id="IPR004837">
    <property type="entry name" value="NaCa_Exmemb"/>
</dbReference>
<accession>A0ABU2FTB3</accession>
<name>A0ABU2FTB3_9EURY</name>
<feature type="transmembrane region" description="Helical" evidence="6">
    <location>
        <begin position="332"/>
        <end position="351"/>
    </location>
</feature>
<keyword evidence="2 6" id="KW-0812">Transmembrane</keyword>
<evidence type="ECO:0000313" key="8">
    <source>
        <dbReference type="EMBL" id="MDS0284011.1"/>
    </source>
</evidence>
<feature type="transmembrane region" description="Helical" evidence="6">
    <location>
        <begin position="72"/>
        <end position="95"/>
    </location>
</feature>
<evidence type="ECO:0000259" key="7">
    <source>
        <dbReference type="Pfam" id="PF01699"/>
    </source>
</evidence>
<feature type="region of interest" description="Disordered" evidence="5">
    <location>
        <begin position="99"/>
        <end position="124"/>
    </location>
</feature>
<dbReference type="InterPro" id="IPR044880">
    <property type="entry name" value="NCX_ion-bd_dom_sf"/>
</dbReference>
<evidence type="ECO:0000256" key="5">
    <source>
        <dbReference type="SAM" id="MobiDB-lite"/>
    </source>
</evidence>
<feature type="domain" description="Sodium/calcium exchanger membrane region" evidence="7">
    <location>
        <begin position="10"/>
        <end position="182"/>
    </location>
</feature>
<dbReference type="EMBL" id="JAMQOS010000007">
    <property type="protein sequence ID" value="MDS0284011.1"/>
    <property type="molecule type" value="Genomic_DNA"/>
</dbReference>